<dbReference type="EMBL" id="LKKS01000143">
    <property type="protein sequence ID" value="KPM58076.1"/>
    <property type="molecule type" value="Genomic_DNA"/>
</dbReference>
<name>A0A0N8HDB1_PSEPU</name>
<evidence type="ECO:0000313" key="1">
    <source>
        <dbReference type="EMBL" id="KPM58076.1"/>
    </source>
</evidence>
<dbReference type="RefSeq" id="WP_054573844.1">
    <property type="nucleotide sequence ID" value="NZ_LKKS01000143.1"/>
</dbReference>
<dbReference type="AlphaFoldDB" id="A0A0N8HDB1"/>
<dbReference type="Proteomes" id="UP000050437">
    <property type="component" value="Unassembled WGS sequence"/>
</dbReference>
<reference evidence="1 2" key="1">
    <citation type="submission" date="2015-10" db="EMBL/GenBank/DDBJ databases">
        <title>Pseudomonas putida clinical strains.</title>
        <authorList>
            <person name="Molina L."/>
            <person name="Udaondo Z."/>
        </authorList>
    </citation>
    <scope>NUCLEOTIDE SEQUENCE [LARGE SCALE GENOMIC DNA]</scope>
    <source>
        <strain evidence="1 2">HB13667</strain>
    </source>
</reference>
<gene>
    <name evidence="1" type="ORF">HB13667_28585</name>
</gene>
<evidence type="ECO:0000313" key="2">
    <source>
        <dbReference type="Proteomes" id="UP000050437"/>
    </source>
</evidence>
<sequence length="76" mass="8274">MNRGTRDEVVAIINSRFVAIEASFSEGLRGELSMAIDLAGLTGAIDLPKQRGYMERLNLAIARNNEAWLVANGRVA</sequence>
<organism evidence="1 2">
    <name type="scientific">Pseudomonas putida</name>
    <name type="common">Arthrobacter siderocapsulatus</name>
    <dbReference type="NCBI Taxonomy" id="303"/>
    <lineage>
        <taxon>Bacteria</taxon>
        <taxon>Pseudomonadati</taxon>
        <taxon>Pseudomonadota</taxon>
        <taxon>Gammaproteobacteria</taxon>
        <taxon>Pseudomonadales</taxon>
        <taxon>Pseudomonadaceae</taxon>
        <taxon>Pseudomonas</taxon>
    </lineage>
</organism>
<comment type="caution">
    <text evidence="1">The sequence shown here is derived from an EMBL/GenBank/DDBJ whole genome shotgun (WGS) entry which is preliminary data.</text>
</comment>
<protein>
    <submittedName>
        <fullName evidence="1">Uncharacterized protein</fullName>
    </submittedName>
</protein>
<accession>A0A0N8HDB1</accession>
<proteinExistence type="predicted"/>